<name>A0A4V1B010_9BURK</name>
<evidence type="ECO:0000313" key="7">
    <source>
        <dbReference type="EMBL" id="QBR01143.1"/>
    </source>
</evidence>
<dbReference type="GO" id="GO:0022857">
    <property type="term" value="F:transmembrane transporter activity"/>
    <property type="evidence" value="ECO:0007669"/>
    <property type="project" value="InterPro"/>
</dbReference>
<dbReference type="EMBL" id="CP038150">
    <property type="protein sequence ID" value="QBR01143.1"/>
    <property type="molecule type" value="Genomic_DNA"/>
</dbReference>
<evidence type="ECO:0000256" key="4">
    <source>
        <dbReference type="ARBA" id="ARBA00023136"/>
    </source>
</evidence>
<dbReference type="Gene3D" id="1.20.1250.20">
    <property type="entry name" value="MFS general substrate transporter like domains"/>
    <property type="match status" value="1"/>
</dbReference>
<dbReference type="InterPro" id="IPR036259">
    <property type="entry name" value="MFS_trans_sf"/>
</dbReference>
<dbReference type="PANTHER" id="PTHR11662">
    <property type="entry name" value="SOLUTE CARRIER FAMILY 17"/>
    <property type="match status" value="1"/>
</dbReference>
<keyword evidence="3 5" id="KW-1133">Transmembrane helix</keyword>
<dbReference type="KEGG" id="ppai:E1956_28350"/>
<protein>
    <submittedName>
        <fullName evidence="7">MFS transporter</fullName>
    </submittedName>
</protein>
<evidence type="ECO:0000256" key="1">
    <source>
        <dbReference type="ARBA" id="ARBA00004141"/>
    </source>
</evidence>
<dbReference type="InterPro" id="IPR011701">
    <property type="entry name" value="MFS"/>
</dbReference>
<gene>
    <name evidence="7" type="ORF">E1956_28350</name>
</gene>
<feature type="transmembrane region" description="Helical" evidence="5">
    <location>
        <begin position="299"/>
        <end position="319"/>
    </location>
</feature>
<evidence type="ECO:0000313" key="8">
    <source>
        <dbReference type="Proteomes" id="UP000295727"/>
    </source>
</evidence>
<feature type="transmembrane region" description="Helical" evidence="5">
    <location>
        <begin position="51"/>
        <end position="73"/>
    </location>
</feature>
<dbReference type="PANTHER" id="PTHR11662:SF450">
    <property type="entry name" value="BLR1003 PROTEIN"/>
    <property type="match status" value="1"/>
</dbReference>
<dbReference type="RefSeq" id="WP_134755482.1">
    <property type="nucleotide sequence ID" value="NZ_CP038150.1"/>
</dbReference>
<dbReference type="SUPFAM" id="SSF103473">
    <property type="entry name" value="MFS general substrate transporter"/>
    <property type="match status" value="1"/>
</dbReference>
<dbReference type="InterPro" id="IPR020846">
    <property type="entry name" value="MFS_dom"/>
</dbReference>
<feature type="domain" description="Major facilitator superfamily (MFS) profile" evidence="6">
    <location>
        <begin position="15"/>
        <end position="418"/>
    </location>
</feature>
<keyword evidence="2 5" id="KW-0812">Transmembrane</keyword>
<comment type="subcellular location">
    <subcellularLocation>
        <location evidence="1">Membrane</location>
        <topology evidence="1">Multi-pass membrane protein</topology>
    </subcellularLocation>
</comment>
<proteinExistence type="predicted"/>
<keyword evidence="8" id="KW-1185">Reference proteome</keyword>
<evidence type="ECO:0000256" key="5">
    <source>
        <dbReference type="SAM" id="Phobius"/>
    </source>
</evidence>
<dbReference type="InterPro" id="IPR050382">
    <property type="entry name" value="MFS_Na/Anion_cotransporter"/>
</dbReference>
<dbReference type="AlphaFoldDB" id="A0A4V1B010"/>
<accession>A0A4V1B010</accession>
<feature type="transmembrane region" description="Helical" evidence="5">
    <location>
        <begin position="140"/>
        <end position="161"/>
    </location>
</feature>
<feature type="transmembrane region" description="Helical" evidence="5">
    <location>
        <begin position="219"/>
        <end position="238"/>
    </location>
</feature>
<evidence type="ECO:0000259" key="6">
    <source>
        <dbReference type="PROSITE" id="PS50850"/>
    </source>
</evidence>
<feature type="transmembrane region" description="Helical" evidence="5">
    <location>
        <begin position="12"/>
        <end position="39"/>
    </location>
</feature>
<keyword evidence="4 5" id="KW-0472">Membrane</keyword>
<feature type="transmembrane region" description="Helical" evidence="5">
    <location>
        <begin position="394"/>
        <end position="414"/>
    </location>
</feature>
<feature type="transmembrane region" description="Helical" evidence="5">
    <location>
        <begin position="167"/>
        <end position="188"/>
    </location>
</feature>
<feature type="transmembrane region" description="Helical" evidence="5">
    <location>
        <begin position="325"/>
        <end position="347"/>
    </location>
</feature>
<organism evidence="7 8">
    <name type="scientific">Paraburkholderia pallida</name>
    <dbReference type="NCBI Taxonomy" id="2547399"/>
    <lineage>
        <taxon>Bacteria</taxon>
        <taxon>Pseudomonadati</taxon>
        <taxon>Pseudomonadota</taxon>
        <taxon>Betaproteobacteria</taxon>
        <taxon>Burkholderiales</taxon>
        <taxon>Burkholderiaceae</taxon>
        <taxon>Paraburkholderia</taxon>
    </lineage>
</organism>
<dbReference type="PROSITE" id="PS50850">
    <property type="entry name" value="MFS"/>
    <property type="match status" value="1"/>
</dbReference>
<evidence type="ECO:0000256" key="2">
    <source>
        <dbReference type="ARBA" id="ARBA00022692"/>
    </source>
</evidence>
<sequence length="432" mass="45674">MTIHTRNKPKSAWTMTALLTGLAMINFLDKIVLGMIAVPLTAELHLSPAEFGLVAGSFFWLFSVSTVVVGFLANRFPARWILLVMAASWAVLQLPQAFASSAAGLLVCRVVLGAAEGPSFPVSVHAIFKWFPDRERNLPVAIINQGAAMGLILAGVGIPLITRQWGWRANFFLLAAVGVVWCALWLCFGREGTLDNAPRLAPADTGASGSLRQPYLKLLTERSVLCVFLLCFSAYWLLGQSLTWLPTWFEKGLGFDGVTSGRCFALVILVGALANIGLSGLSQRMLNGGASSRQARVHLTCVMMIAGALLMFAIAAIELPAGAKLALYAVGGALPMVCLSIAPALLAEMVPTAQRASMVAINTAVASLGAAMGPVVMGRIVQVHGSGNSHAYEIGIAMCAILMTCAALVALSWLHPARAQHTLNRPAQSVAA</sequence>
<dbReference type="GO" id="GO:0016020">
    <property type="term" value="C:membrane"/>
    <property type="evidence" value="ECO:0007669"/>
    <property type="project" value="UniProtKB-SubCell"/>
</dbReference>
<feature type="transmembrane region" description="Helical" evidence="5">
    <location>
        <begin position="104"/>
        <end position="128"/>
    </location>
</feature>
<feature type="transmembrane region" description="Helical" evidence="5">
    <location>
        <begin position="359"/>
        <end position="382"/>
    </location>
</feature>
<dbReference type="OrthoDB" id="4474610at2"/>
<dbReference type="Pfam" id="PF07690">
    <property type="entry name" value="MFS_1"/>
    <property type="match status" value="1"/>
</dbReference>
<feature type="transmembrane region" description="Helical" evidence="5">
    <location>
        <begin position="80"/>
        <end position="98"/>
    </location>
</feature>
<evidence type="ECO:0000256" key="3">
    <source>
        <dbReference type="ARBA" id="ARBA00022989"/>
    </source>
</evidence>
<feature type="transmembrane region" description="Helical" evidence="5">
    <location>
        <begin position="258"/>
        <end position="278"/>
    </location>
</feature>
<dbReference type="Proteomes" id="UP000295727">
    <property type="component" value="Chromosome 3"/>
</dbReference>
<reference evidence="7 8" key="1">
    <citation type="submission" date="2019-03" db="EMBL/GenBank/DDBJ databases">
        <title>Paraburkholderia sp. 7MH5, isolated from subtropical forest soil.</title>
        <authorList>
            <person name="Gao Z.-H."/>
            <person name="Qiu L.-H."/>
        </authorList>
    </citation>
    <scope>NUCLEOTIDE SEQUENCE [LARGE SCALE GENOMIC DNA]</scope>
    <source>
        <strain evidence="7 8">7MH5</strain>
    </source>
</reference>